<name>A0ABS1J446_9BACL</name>
<dbReference type="Proteomes" id="UP000602284">
    <property type="component" value="Unassembled WGS sequence"/>
</dbReference>
<evidence type="ECO:0000256" key="1">
    <source>
        <dbReference type="SAM" id="Coils"/>
    </source>
</evidence>
<protein>
    <submittedName>
        <fullName evidence="3">DUF4446 family protein</fullName>
    </submittedName>
</protein>
<dbReference type="InterPro" id="IPR027981">
    <property type="entry name" value="DUF4446"/>
</dbReference>
<comment type="caution">
    <text evidence="3">The sequence shown here is derived from an EMBL/GenBank/DDBJ whole genome shotgun (WGS) entry which is preliminary data.</text>
</comment>
<keyword evidence="1" id="KW-0175">Coiled coil</keyword>
<feature type="coiled-coil region" evidence="1">
    <location>
        <begin position="53"/>
        <end position="87"/>
    </location>
</feature>
<evidence type="ECO:0000256" key="2">
    <source>
        <dbReference type="SAM" id="Phobius"/>
    </source>
</evidence>
<accession>A0ABS1J446</accession>
<gene>
    <name evidence="3" type="ORF">JJB07_00110</name>
</gene>
<keyword evidence="2" id="KW-0812">Transmembrane</keyword>
<proteinExistence type="predicted"/>
<keyword evidence="2" id="KW-0472">Membrane</keyword>
<sequence length="168" mass="18916">MVDSKQWMLQNIDLVIALLSGLVVLLLILFIVNTIRTAQVRKRYRNLMKGLKNANLEEILFHYSEDVQRLQEQVQGVASTHERLQREIELSVGPVGVLRYNAFPDAGSDLSYSIALLNREADGVVLSSIFGREESRTYAKPVLAGASTYKLSEEELEAIQKAIAQLKR</sequence>
<reference evidence="3 4" key="1">
    <citation type="submission" date="2021-01" db="EMBL/GenBank/DDBJ databases">
        <title>Tumebacillus sp. strain ITR2 16S ribosomal RNA gene Genome sequencing and assembly.</title>
        <authorList>
            <person name="Kang M."/>
        </authorList>
    </citation>
    <scope>NUCLEOTIDE SEQUENCE [LARGE SCALE GENOMIC DNA]</scope>
    <source>
        <strain evidence="3 4">ITR2</strain>
    </source>
</reference>
<evidence type="ECO:0000313" key="3">
    <source>
        <dbReference type="EMBL" id="MBL0385034.1"/>
    </source>
</evidence>
<evidence type="ECO:0000313" key="4">
    <source>
        <dbReference type="Proteomes" id="UP000602284"/>
    </source>
</evidence>
<dbReference type="RefSeq" id="WP_201630141.1">
    <property type="nucleotide sequence ID" value="NZ_JAEQNB010000001.1"/>
</dbReference>
<organism evidence="3 4">
    <name type="scientific">Tumebacillus amylolyticus</name>
    <dbReference type="NCBI Taxonomy" id="2801339"/>
    <lineage>
        <taxon>Bacteria</taxon>
        <taxon>Bacillati</taxon>
        <taxon>Bacillota</taxon>
        <taxon>Bacilli</taxon>
        <taxon>Bacillales</taxon>
        <taxon>Alicyclobacillaceae</taxon>
        <taxon>Tumebacillus</taxon>
    </lineage>
</organism>
<dbReference type="EMBL" id="JAEQNB010000001">
    <property type="protein sequence ID" value="MBL0385034.1"/>
    <property type="molecule type" value="Genomic_DNA"/>
</dbReference>
<keyword evidence="2" id="KW-1133">Transmembrane helix</keyword>
<dbReference type="Pfam" id="PF14584">
    <property type="entry name" value="DUF4446"/>
    <property type="match status" value="1"/>
</dbReference>
<keyword evidence="4" id="KW-1185">Reference proteome</keyword>
<feature type="transmembrane region" description="Helical" evidence="2">
    <location>
        <begin position="12"/>
        <end position="35"/>
    </location>
</feature>